<accession>A0A1Q9DPX2</accession>
<dbReference type="Gene3D" id="3.30.2160.10">
    <property type="entry name" value="Hect, E3 ligase catalytic domain"/>
    <property type="match status" value="1"/>
</dbReference>
<dbReference type="PROSITE" id="PS50237">
    <property type="entry name" value="HECT"/>
    <property type="match status" value="1"/>
</dbReference>
<dbReference type="InterPro" id="IPR044611">
    <property type="entry name" value="E3A/B/C-like"/>
</dbReference>
<comment type="catalytic activity">
    <reaction evidence="1">
        <text>S-ubiquitinyl-[E2 ubiquitin-conjugating enzyme]-L-cysteine + [acceptor protein]-L-lysine = [E2 ubiquitin-conjugating enzyme]-L-cysteine + N(6)-ubiquitinyl-[acceptor protein]-L-lysine.</text>
        <dbReference type="EC" id="2.3.2.26"/>
    </reaction>
</comment>
<feature type="active site" description="Glycyl thioester intermediate" evidence="5">
    <location>
        <position position="771"/>
    </location>
</feature>
<organism evidence="7 8">
    <name type="scientific">Symbiodinium microadriaticum</name>
    <name type="common">Dinoflagellate</name>
    <name type="synonym">Zooxanthella microadriatica</name>
    <dbReference type="NCBI Taxonomy" id="2951"/>
    <lineage>
        <taxon>Eukaryota</taxon>
        <taxon>Sar</taxon>
        <taxon>Alveolata</taxon>
        <taxon>Dinophyceae</taxon>
        <taxon>Suessiales</taxon>
        <taxon>Symbiodiniaceae</taxon>
        <taxon>Symbiodinium</taxon>
    </lineage>
</organism>
<keyword evidence="8" id="KW-1185">Reference proteome</keyword>
<evidence type="ECO:0000259" key="6">
    <source>
        <dbReference type="PROSITE" id="PS50237"/>
    </source>
</evidence>
<dbReference type="SUPFAM" id="SSF56204">
    <property type="entry name" value="Hect, E3 ligase catalytic domain"/>
    <property type="match status" value="1"/>
</dbReference>
<dbReference type="PANTHER" id="PTHR45700:SF8">
    <property type="entry name" value="HECT-TYPE E3 UBIQUITIN TRANSFERASE"/>
    <property type="match status" value="1"/>
</dbReference>
<feature type="domain" description="HECT" evidence="6">
    <location>
        <begin position="491"/>
        <end position="803"/>
    </location>
</feature>
<gene>
    <name evidence="7" type="primary">UBE3A</name>
    <name evidence="7" type="ORF">AK812_SmicGene20466</name>
</gene>
<evidence type="ECO:0000256" key="1">
    <source>
        <dbReference type="ARBA" id="ARBA00000885"/>
    </source>
</evidence>
<comment type="caution">
    <text evidence="7">The sequence shown here is derived from an EMBL/GenBank/DDBJ whole genome shotgun (WGS) entry which is preliminary data.</text>
</comment>
<reference evidence="7 8" key="1">
    <citation type="submission" date="2016-02" db="EMBL/GenBank/DDBJ databases">
        <title>Genome analysis of coral dinoflagellate symbionts highlights evolutionary adaptations to a symbiotic lifestyle.</title>
        <authorList>
            <person name="Aranda M."/>
            <person name="Li Y."/>
            <person name="Liew Y.J."/>
            <person name="Baumgarten S."/>
            <person name="Simakov O."/>
            <person name="Wilson M."/>
            <person name="Piel J."/>
            <person name="Ashoor H."/>
            <person name="Bougouffa S."/>
            <person name="Bajic V.B."/>
            <person name="Ryu T."/>
            <person name="Ravasi T."/>
            <person name="Bayer T."/>
            <person name="Micklem G."/>
            <person name="Kim H."/>
            <person name="Bhak J."/>
            <person name="Lajeunesse T.C."/>
            <person name="Voolstra C.R."/>
        </authorList>
    </citation>
    <scope>NUCLEOTIDE SEQUENCE [LARGE SCALE GENOMIC DNA]</scope>
    <source>
        <strain evidence="7 8">CCMP2467</strain>
    </source>
</reference>
<dbReference type="GO" id="GO:0061630">
    <property type="term" value="F:ubiquitin protein ligase activity"/>
    <property type="evidence" value="ECO:0007669"/>
    <property type="project" value="UniProtKB-EC"/>
</dbReference>
<proteinExistence type="predicted"/>
<dbReference type="InterPro" id="IPR035983">
    <property type="entry name" value="Hect_E3_ubiquitin_ligase"/>
</dbReference>
<dbReference type="EC" id="2.3.2.26" evidence="2"/>
<dbReference type="EMBL" id="LSRX01000442">
    <property type="protein sequence ID" value="OLP97207.1"/>
    <property type="molecule type" value="Genomic_DNA"/>
</dbReference>
<dbReference type="InterPro" id="IPR000569">
    <property type="entry name" value="HECT_dom"/>
</dbReference>
<dbReference type="Proteomes" id="UP000186817">
    <property type="component" value="Unassembled WGS sequence"/>
</dbReference>
<dbReference type="SMART" id="SM00119">
    <property type="entry name" value="HECTc"/>
    <property type="match status" value="1"/>
</dbReference>
<sequence length="1762" mass="195470">MNLGRCCRAMESIFQRSASPTELASELSKKNSAEELSSFLRDASLEDLYRALEPLTYRQGSQASASVADARASARRRLDDLCRDVAAFAAVESNVHWIEALLAFALPLLVDALPKDRRGTSVVPHPHPLQKQVMPDSAQAITISGQTYFETNRACDNCDAHIQDREFWHCQDGCDVDFCKKCYEQLESLFANRDVQHSHWVVQFIWFASQQILSMSPTEREIILRDLAFQWPIHMFQQLVKAVVDVADASVVHVEDIKNIAGGTGFWHTIGFLRILEAANRLPLAEHRLGEIYSEGARISEASSFVLQGIDKCSALSDWHRWHKTLDSQEEECSDVLLMHPFKINARFTCFLTHACLVPETFRRQCAIFDVRSATTSVRPVKTYRLLKVKREPATELLAGVVAALGTEFFEGCEVRLEGLGAQPQLNGHLGTLKSFDASAVRWAVKLKSGEEKKVRPQNLMRVRDEKTNIFHHIGQLFQVSFVGEPASGPGVNKEFTRLAFACALRQLHPFQPWLYNEENRTHWFNHFTNDFNMQSHEACDACAAYRATGALLGHAIANDCFLPSVYPVALYNLLLQAMGSSYARPFSLVDLATVDSAIARSLEHLVEYEGDDIDELFLLNWPDTRKLRNMTKELRTGYVRDYVHWFFNVRCEEQQKAFCAGFCEVAGLSQMIRQHVGLEQLERLLCGIEQAVNVSAVREGAIVLGWEPHEETYLAAFWDILEGFSPDELDNFAVFVSASSRMPAKGWSDLKLQIQKNGTGDERLPTAYTCFHTLLLPLYSSPNVLRERLLQAVTETQGSEYLEPPAALAQSAPLQQKAAEDAKTDLSPSSHRLHAVLVTKALLSYHAAVRLAQSPMTADTARLRTELKHVPSGARWTAKSCCHPIRVRQMMLRSVRALRSATLCAEDGSAAPPLPCRFQLLLASAFEFLADTFLAEDEYGDVDLDLSRTLSALRHLQRSRQHVAEYCSSVLPNLESRFGRSVRQLEERIHAKAINAHLCLARLRQRHSFGLDPAKLCIHQQDSKETQASSPGSFPNSYEGIRSGQIYTKRLQQTPKLGPGEVMVPASMGDQLSDLIAMLSANKMLKAEVFPREKWHRLLMILLVRLKVKRARSSWREMLPAQRLILLWKVLQKALPPAESSILASMVTEQNIATCTSNLQQQVDGFLSLMELRSAGEVWYPSHSAERLGQAYVQHALACGKPLPSSDNRGMLGSAMKELDAAEDLVVKPRAGQSQRAGPYESSLLGSICKWKADLLHELATLVLPGIAPGQELDPETRSYLEAQVKSMNESMQPPATQCERWLQSTVSLCLRSLHQLAVVPNEVASELQLQVRALLGRAYSKLGRLYASTGRFTKAMTHAKQGIELFNATKDKLEAAKLQIWLCRLQLRMAVPQAASYTRSTDCHFLDKDPGLLSGLSAAAPTEEIALQQVVQQLQKALSALDSTAAPENQACSEGQVLLGKVFFRQALVRLAKAGAPLKACGRLGEEASEDAIFVSALDILESEAKLGQSGKEDSIVKEAMERLHQAATCFRSADAPVPCCSVHACLAFVYFCTAGADSRLQKLAVTHCQHSLDQWTASPVAERSEALGVATKLLEAKAARRTVQKGRPAWAGDAKAASLLCEVAISRLSSGPELPKTGGDEAVFQVSESSQGSHSREERMRNALLSTGEDQGACLMYVRQELSAVLLRLHASKRAAPMQQRSILCHQLRLKACDQDDVGRDLKAAYCSLLTAWHEASGQVEALTAVAAQTRKMIGDLLP</sequence>
<evidence type="ECO:0000313" key="7">
    <source>
        <dbReference type="EMBL" id="OLP97207.1"/>
    </source>
</evidence>
<dbReference type="PANTHER" id="PTHR45700">
    <property type="entry name" value="UBIQUITIN-PROTEIN LIGASE E3C"/>
    <property type="match status" value="1"/>
</dbReference>
<dbReference type="Pfam" id="PF00632">
    <property type="entry name" value="HECT"/>
    <property type="match status" value="1"/>
</dbReference>
<dbReference type="GO" id="GO:0016874">
    <property type="term" value="F:ligase activity"/>
    <property type="evidence" value="ECO:0007669"/>
    <property type="project" value="UniProtKB-KW"/>
</dbReference>
<dbReference type="OrthoDB" id="8068875at2759"/>
<evidence type="ECO:0000256" key="2">
    <source>
        <dbReference type="ARBA" id="ARBA00012485"/>
    </source>
</evidence>
<protein>
    <recommendedName>
        <fullName evidence="2">HECT-type E3 ubiquitin transferase</fullName>
        <ecNumber evidence="2">2.3.2.26</ecNumber>
    </recommendedName>
</protein>
<evidence type="ECO:0000313" key="8">
    <source>
        <dbReference type="Proteomes" id="UP000186817"/>
    </source>
</evidence>
<evidence type="ECO:0000256" key="5">
    <source>
        <dbReference type="PROSITE-ProRule" id="PRU00104"/>
    </source>
</evidence>
<dbReference type="GO" id="GO:0000209">
    <property type="term" value="P:protein polyubiquitination"/>
    <property type="evidence" value="ECO:0007669"/>
    <property type="project" value="InterPro"/>
</dbReference>
<name>A0A1Q9DPX2_SYMMI</name>
<evidence type="ECO:0000256" key="4">
    <source>
        <dbReference type="ARBA" id="ARBA00022786"/>
    </source>
</evidence>
<keyword evidence="3" id="KW-0808">Transferase</keyword>
<dbReference type="Gene3D" id="3.90.1750.10">
    <property type="entry name" value="Hect, E3 ligase catalytic domains"/>
    <property type="match status" value="1"/>
</dbReference>
<evidence type="ECO:0000256" key="3">
    <source>
        <dbReference type="ARBA" id="ARBA00022679"/>
    </source>
</evidence>
<dbReference type="Gene3D" id="3.30.2410.10">
    <property type="entry name" value="Hect, E3 ligase catalytic domain"/>
    <property type="match status" value="1"/>
</dbReference>
<keyword evidence="4 5" id="KW-0833">Ubl conjugation pathway</keyword>
<dbReference type="SUPFAM" id="SSF57850">
    <property type="entry name" value="RING/U-box"/>
    <property type="match status" value="1"/>
</dbReference>
<keyword evidence="7" id="KW-0436">Ligase</keyword>